<dbReference type="InterPro" id="IPR017896">
    <property type="entry name" value="4Fe4S_Fe-S-bd"/>
</dbReference>
<reference evidence="9" key="1">
    <citation type="submission" date="2016-11" db="EMBL/GenBank/DDBJ databases">
        <authorList>
            <person name="Varghese N."/>
            <person name="Submissions S."/>
        </authorList>
    </citation>
    <scope>NUCLEOTIDE SEQUENCE [LARGE SCALE GENOMIC DNA]</scope>
    <source>
        <strain evidence="9">DSM 10124</strain>
    </source>
</reference>
<dbReference type="GO" id="GO:0051539">
    <property type="term" value="F:4 iron, 4 sulfur cluster binding"/>
    <property type="evidence" value="ECO:0007669"/>
    <property type="project" value="UniProtKB-KW"/>
</dbReference>
<comment type="function">
    <text evidence="1">Ferredoxins are iron-sulfur proteins that transfer electrons in a wide variety of metabolic reactions.</text>
</comment>
<accession>A0A1M4V444</accession>
<name>A0A1M4V444_9CLOT</name>
<gene>
    <name evidence="8" type="ORF">SAMN02746091_00799</name>
</gene>
<organism evidence="8 9">
    <name type="scientific">Caloramator proteoclasticus DSM 10124</name>
    <dbReference type="NCBI Taxonomy" id="1121262"/>
    <lineage>
        <taxon>Bacteria</taxon>
        <taxon>Bacillati</taxon>
        <taxon>Bacillota</taxon>
        <taxon>Clostridia</taxon>
        <taxon>Eubacteriales</taxon>
        <taxon>Clostridiaceae</taxon>
        <taxon>Caloramator</taxon>
    </lineage>
</organism>
<proteinExistence type="predicted"/>
<keyword evidence="3" id="KW-0004">4Fe-4S</keyword>
<dbReference type="GO" id="GO:0046872">
    <property type="term" value="F:metal ion binding"/>
    <property type="evidence" value="ECO:0007669"/>
    <property type="project" value="UniProtKB-KW"/>
</dbReference>
<evidence type="ECO:0000256" key="5">
    <source>
        <dbReference type="ARBA" id="ARBA00023004"/>
    </source>
</evidence>
<keyword evidence="9" id="KW-1185">Reference proteome</keyword>
<dbReference type="RefSeq" id="WP_073248013.1">
    <property type="nucleotide sequence ID" value="NZ_FQVG01000010.1"/>
</dbReference>
<evidence type="ECO:0000256" key="1">
    <source>
        <dbReference type="ARBA" id="ARBA00003532"/>
    </source>
</evidence>
<dbReference type="Gene3D" id="3.30.70.20">
    <property type="match status" value="1"/>
</dbReference>
<evidence type="ECO:0000256" key="4">
    <source>
        <dbReference type="ARBA" id="ARBA00022723"/>
    </source>
</evidence>
<evidence type="ECO:0000313" key="9">
    <source>
        <dbReference type="Proteomes" id="UP000184423"/>
    </source>
</evidence>
<dbReference type="PANTHER" id="PTHR24960">
    <property type="entry name" value="PHOTOSYSTEM I IRON-SULFUR CENTER-RELATED"/>
    <property type="match status" value="1"/>
</dbReference>
<dbReference type="PROSITE" id="PS00198">
    <property type="entry name" value="4FE4S_FER_1"/>
    <property type="match status" value="1"/>
</dbReference>
<evidence type="ECO:0000313" key="8">
    <source>
        <dbReference type="EMBL" id="SHE63756.1"/>
    </source>
</evidence>
<dbReference type="Pfam" id="PF13237">
    <property type="entry name" value="Fer4_10"/>
    <property type="match status" value="1"/>
</dbReference>
<dbReference type="AlphaFoldDB" id="A0A1M4V444"/>
<protein>
    <recommendedName>
        <fullName evidence="2">Ferredoxin</fullName>
    </recommendedName>
</protein>
<dbReference type="PANTHER" id="PTHR24960:SF76">
    <property type="entry name" value="4FE-4S FERREDOXIN-TYPE DOMAIN-CONTAINING PROTEIN"/>
    <property type="match status" value="1"/>
</dbReference>
<keyword evidence="4" id="KW-0479">Metal-binding</keyword>
<dbReference type="Proteomes" id="UP000184423">
    <property type="component" value="Unassembled WGS sequence"/>
</dbReference>
<feature type="domain" description="4Fe-4S ferredoxin-type" evidence="7">
    <location>
        <begin position="314"/>
        <end position="343"/>
    </location>
</feature>
<feature type="domain" description="4Fe-4S ferredoxin-type" evidence="7">
    <location>
        <begin position="345"/>
        <end position="372"/>
    </location>
</feature>
<dbReference type="InterPro" id="IPR050157">
    <property type="entry name" value="PSI_iron-sulfur_center"/>
</dbReference>
<evidence type="ECO:0000256" key="2">
    <source>
        <dbReference type="ARBA" id="ARBA00013529"/>
    </source>
</evidence>
<dbReference type="PROSITE" id="PS51379">
    <property type="entry name" value="4FE4S_FER_2"/>
    <property type="match status" value="2"/>
</dbReference>
<keyword evidence="5" id="KW-0408">Iron</keyword>
<dbReference type="InterPro" id="IPR017900">
    <property type="entry name" value="4Fe4S_Fe_S_CS"/>
</dbReference>
<dbReference type="InterPro" id="IPR007160">
    <property type="entry name" value="DUF362"/>
</dbReference>
<sequence length="380" mass="42538">MSRVYSVKCSDYERENVYRAVDEMIKLYGGIDKIAKRGETVFLKINLVIKKHPDEAATTHPMVIEAVSKRLVENGCRVIIGDSPGGPYNEKVLRGFYRVCGIEEAAKNSGAELNYDCSYSDYKTPDGCISRVLTMIDPPFKCDRIITISKLKTHSMAVYTGAVKVLFGMIPGVLKVEYHFKMPEIYDFSNLLVDICETVKPSFSIIDGIVAMEGDGPTAGVPKNVGLLLASENPYELDVCGAHIMGLKVEDVPTLKRSLERGIIKGGIETVDIVGEDLDKYVSNFKVPKIRSVNFFRGRVPKRVEDFLTFYLSPRPEFSKDICIKCGVCVESCPPKALKMGDKVPSIDYKKCIRCFCCHELCPKKAISIKRPWILNRVFK</sequence>
<evidence type="ECO:0000256" key="6">
    <source>
        <dbReference type="ARBA" id="ARBA00023014"/>
    </source>
</evidence>
<keyword evidence="6" id="KW-0411">Iron-sulfur</keyword>
<dbReference type="SUPFAM" id="SSF54862">
    <property type="entry name" value="4Fe-4S ferredoxins"/>
    <property type="match status" value="1"/>
</dbReference>
<evidence type="ECO:0000259" key="7">
    <source>
        <dbReference type="PROSITE" id="PS51379"/>
    </source>
</evidence>
<evidence type="ECO:0000256" key="3">
    <source>
        <dbReference type="ARBA" id="ARBA00022485"/>
    </source>
</evidence>
<dbReference type="EMBL" id="FQVG01000010">
    <property type="protein sequence ID" value="SHE63756.1"/>
    <property type="molecule type" value="Genomic_DNA"/>
</dbReference>
<dbReference type="Pfam" id="PF04015">
    <property type="entry name" value="DUF362"/>
    <property type="match status" value="1"/>
</dbReference>